<sequence>MHRIFFCNWTNYISQNLWNKLKYSSSAAVVSSTSTGDKHDTVKLRWNRYKKHIMRKMPLSCMENKTWKDKMEYAAACYQLDTKEAFNSVLSLAREDSKHGTRTSNRLLYLAMDMALNHLFFSFLYIIKRLIKISFTFPDEIDIAEELFTLLPRHTHVLSSSLKIRFFVRQKRFWDAIREIENVLNNDTAGYNVSSKICKSVLDDFYGSISKCNDAVDESKRLFTLQRILSKYNKRTTKSLRELLLSDMVVLSEKQPIKSDLNIDDDLLDKIMEHVPEVLTDDRV</sequence>
<organism evidence="4">
    <name type="scientific">Thelazia callipaeda</name>
    <name type="common">Oriental eyeworm</name>
    <name type="synonym">Parasitic nematode</name>
    <dbReference type="NCBI Taxonomy" id="103827"/>
    <lineage>
        <taxon>Eukaryota</taxon>
        <taxon>Metazoa</taxon>
        <taxon>Ecdysozoa</taxon>
        <taxon>Nematoda</taxon>
        <taxon>Chromadorea</taxon>
        <taxon>Rhabditida</taxon>
        <taxon>Spirurina</taxon>
        <taxon>Spiruromorpha</taxon>
        <taxon>Thelazioidea</taxon>
        <taxon>Thelaziidae</taxon>
        <taxon>Thelazia</taxon>
    </lineage>
</organism>
<reference evidence="2 3" key="2">
    <citation type="submission" date="2018-11" db="EMBL/GenBank/DDBJ databases">
        <authorList>
            <consortium name="Pathogen Informatics"/>
        </authorList>
    </citation>
    <scope>NUCLEOTIDE SEQUENCE [LARGE SCALE GENOMIC DNA]</scope>
</reference>
<dbReference type="Proteomes" id="UP000276776">
    <property type="component" value="Unassembled WGS sequence"/>
</dbReference>
<gene>
    <name evidence="2" type="ORF">TCLT_LOCUS7119</name>
</gene>
<dbReference type="AlphaFoldDB" id="A0A0N5D2L5"/>
<reference evidence="4" key="1">
    <citation type="submission" date="2017-02" db="UniProtKB">
        <authorList>
            <consortium name="WormBaseParasite"/>
        </authorList>
    </citation>
    <scope>IDENTIFICATION</scope>
</reference>
<proteinExistence type="predicted"/>
<evidence type="ECO:0000256" key="1">
    <source>
        <dbReference type="SAM" id="Phobius"/>
    </source>
</evidence>
<dbReference type="OMA" id="QKRFWDA"/>
<accession>A0A0N5D2L5</accession>
<name>A0A0N5D2L5_THECL</name>
<evidence type="ECO:0000313" key="4">
    <source>
        <dbReference type="WBParaSite" id="TCLT_0000713001-mRNA-1"/>
    </source>
</evidence>
<keyword evidence="1" id="KW-0472">Membrane</keyword>
<evidence type="ECO:0000313" key="2">
    <source>
        <dbReference type="EMBL" id="VDN04546.1"/>
    </source>
</evidence>
<evidence type="ECO:0000313" key="3">
    <source>
        <dbReference type="Proteomes" id="UP000276776"/>
    </source>
</evidence>
<dbReference type="OrthoDB" id="5822074at2759"/>
<protein>
    <submittedName>
        <fullName evidence="4">Pentatricopeptide repeat-containing protein</fullName>
    </submittedName>
</protein>
<keyword evidence="3" id="KW-1185">Reference proteome</keyword>
<dbReference type="WBParaSite" id="TCLT_0000713001-mRNA-1">
    <property type="protein sequence ID" value="TCLT_0000713001-mRNA-1"/>
    <property type="gene ID" value="TCLT_0000713001"/>
</dbReference>
<feature type="transmembrane region" description="Helical" evidence="1">
    <location>
        <begin position="107"/>
        <end position="127"/>
    </location>
</feature>
<keyword evidence="1" id="KW-0812">Transmembrane</keyword>
<dbReference type="EMBL" id="UYYF01004476">
    <property type="protein sequence ID" value="VDN04546.1"/>
    <property type="molecule type" value="Genomic_DNA"/>
</dbReference>
<dbReference type="STRING" id="103827.A0A0N5D2L5"/>
<keyword evidence="1" id="KW-1133">Transmembrane helix</keyword>